<dbReference type="EMBL" id="QNVH01000005">
    <property type="protein sequence ID" value="TDA39908.1"/>
    <property type="molecule type" value="Genomic_DNA"/>
</dbReference>
<evidence type="ECO:0000256" key="4">
    <source>
        <dbReference type="ARBA" id="ARBA00022801"/>
    </source>
</evidence>
<dbReference type="PANTHER" id="PTHR10150:SF0">
    <property type="entry name" value="DNA REPAIR ENDONUCLEASE XPF"/>
    <property type="match status" value="1"/>
</dbReference>
<comment type="caution">
    <text evidence="9">The sequence shown here is derived from an EMBL/GenBank/DDBJ whole genome shotgun (WGS) entry which is preliminary data.</text>
</comment>
<evidence type="ECO:0000313" key="9">
    <source>
        <dbReference type="EMBL" id="TDA39908.1"/>
    </source>
</evidence>
<evidence type="ECO:0008006" key="11">
    <source>
        <dbReference type="Google" id="ProtNLM"/>
    </source>
</evidence>
<evidence type="ECO:0000256" key="3">
    <source>
        <dbReference type="ARBA" id="ARBA00022763"/>
    </source>
</evidence>
<dbReference type="Gene3D" id="1.10.150.20">
    <property type="entry name" value="5' to 3' exonuclease, C-terminal subdomain"/>
    <property type="match status" value="1"/>
</dbReference>
<dbReference type="CDD" id="cd20075">
    <property type="entry name" value="XPF_nuclease_XPF_arch"/>
    <property type="match status" value="1"/>
</dbReference>
<keyword evidence="1" id="KW-0540">Nuclease</keyword>
<keyword evidence="4" id="KW-0378">Hydrolase</keyword>
<organism evidence="9 10">
    <name type="scientific">Thermoproteota archaeon</name>
    <dbReference type="NCBI Taxonomy" id="2056631"/>
    <lineage>
        <taxon>Archaea</taxon>
        <taxon>Thermoproteota</taxon>
    </lineage>
</organism>
<evidence type="ECO:0000256" key="2">
    <source>
        <dbReference type="ARBA" id="ARBA00022759"/>
    </source>
</evidence>
<dbReference type="PANTHER" id="PTHR10150">
    <property type="entry name" value="DNA REPAIR ENDONUCLEASE XPF"/>
    <property type="match status" value="1"/>
</dbReference>
<dbReference type="Proteomes" id="UP000315399">
    <property type="component" value="Unassembled WGS sequence"/>
</dbReference>
<evidence type="ECO:0000256" key="6">
    <source>
        <dbReference type="ARBA" id="ARBA00023204"/>
    </source>
</evidence>
<proteinExistence type="predicted"/>
<dbReference type="GO" id="GO:0003697">
    <property type="term" value="F:single-stranded DNA binding"/>
    <property type="evidence" value="ECO:0007669"/>
    <property type="project" value="TreeGrafter"/>
</dbReference>
<evidence type="ECO:0000256" key="1">
    <source>
        <dbReference type="ARBA" id="ARBA00022722"/>
    </source>
</evidence>
<feature type="domain" description="Helix-hairpin-helix DNA-binding motif class 1" evidence="7">
    <location>
        <begin position="202"/>
        <end position="221"/>
    </location>
</feature>
<accession>A0A523BG43</accession>
<dbReference type="InterPro" id="IPR011335">
    <property type="entry name" value="Restrct_endonuc-II-like"/>
</dbReference>
<dbReference type="GO" id="GO:0003684">
    <property type="term" value="F:damaged DNA binding"/>
    <property type="evidence" value="ECO:0007669"/>
    <property type="project" value="TreeGrafter"/>
</dbReference>
<keyword evidence="3" id="KW-0227">DNA damage</keyword>
<dbReference type="SMART" id="SM00278">
    <property type="entry name" value="HhH1"/>
    <property type="match status" value="1"/>
</dbReference>
<keyword evidence="5" id="KW-0238">DNA-binding</keyword>
<protein>
    <recommendedName>
        <fullName evidence="11">ERCC4 domain-containing protein</fullName>
    </recommendedName>
</protein>
<dbReference type="SUPFAM" id="SSF47781">
    <property type="entry name" value="RuvA domain 2-like"/>
    <property type="match status" value="1"/>
</dbReference>
<dbReference type="SUPFAM" id="SSF52980">
    <property type="entry name" value="Restriction endonuclease-like"/>
    <property type="match status" value="1"/>
</dbReference>
<dbReference type="Pfam" id="PF14520">
    <property type="entry name" value="HHH_5"/>
    <property type="match status" value="1"/>
</dbReference>
<evidence type="ECO:0000259" key="7">
    <source>
        <dbReference type="SMART" id="SM00278"/>
    </source>
</evidence>
<dbReference type="InterPro" id="IPR003583">
    <property type="entry name" value="Hlx-hairpin-Hlx_DNA-bd_motif"/>
</dbReference>
<dbReference type="InterPro" id="IPR006166">
    <property type="entry name" value="ERCC4_domain"/>
</dbReference>
<dbReference type="Pfam" id="PF02732">
    <property type="entry name" value="ERCC4"/>
    <property type="match status" value="1"/>
</dbReference>
<evidence type="ECO:0000259" key="8">
    <source>
        <dbReference type="SMART" id="SM00891"/>
    </source>
</evidence>
<dbReference type="InterPro" id="IPR010994">
    <property type="entry name" value="RuvA_2-like"/>
</dbReference>
<dbReference type="GO" id="GO:0000724">
    <property type="term" value="P:double-strand break repair via homologous recombination"/>
    <property type="evidence" value="ECO:0007669"/>
    <property type="project" value="TreeGrafter"/>
</dbReference>
<evidence type="ECO:0000313" key="10">
    <source>
        <dbReference type="Proteomes" id="UP000315399"/>
    </source>
</evidence>
<evidence type="ECO:0000256" key="5">
    <source>
        <dbReference type="ARBA" id="ARBA00023125"/>
    </source>
</evidence>
<dbReference type="Gene3D" id="3.40.50.10130">
    <property type="match status" value="1"/>
</dbReference>
<feature type="domain" description="ERCC4" evidence="8">
    <location>
        <begin position="19"/>
        <end position="99"/>
    </location>
</feature>
<dbReference type="SMART" id="SM00891">
    <property type="entry name" value="ERCC4"/>
    <property type="match status" value="1"/>
</dbReference>
<dbReference type="AlphaFoldDB" id="A0A523BG43"/>
<gene>
    <name evidence="9" type="ORF">DSO08_01095</name>
</gene>
<sequence length="246" mass="27707">MSGRGTLLSFISKGEDRIRIIVDHREKQSLTVKELLRLGAELEFRSLNVGDYVISECVAIERKTMEDFANSIIDRRLFEQARALRAAYSRPLIILEGRGPLMREIREEAITGALVSLVMDLAIPVIWVNDAVESAKVILTIAKREERGDLRSISLKDRRRAKTPDEEKEYIVASLPMVEAVTAKRLLSFFGSVERVFTASERELMKVEGIGPKKAKRIREVLTGAYGIKTSCGATSQEDPKEKRET</sequence>
<keyword evidence="6" id="KW-0234">DNA repair</keyword>
<keyword evidence="2" id="KW-0255">Endonuclease</keyword>
<dbReference type="GO" id="GO:0000014">
    <property type="term" value="F:single-stranded DNA endodeoxyribonuclease activity"/>
    <property type="evidence" value="ECO:0007669"/>
    <property type="project" value="TreeGrafter"/>
</dbReference>
<name>A0A523BG43_9CREN</name>
<reference evidence="9 10" key="1">
    <citation type="journal article" date="2019" name="Nat. Microbiol.">
        <title>Expanding anaerobic alkane metabolism in the domain of Archaea.</title>
        <authorList>
            <person name="Wang Y."/>
            <person name="Wegener G."/>
            <person name="Hou J."/>
            <person name="Wang F."/>
            <person name="Xiao X."/>
        </authorList>
    </citation>
    <scope>NUCLEOTIDE SEQUENCE [LARGE SCALE GENOMIC DNA]</scope>
    <source>
        <strain evidence="9">WYZ-LMO10</strain>
    </source>
</reference>
<dbReference type="GO" id="GO:1901255">
    <property type="term" value="P:nucleotide-excision repair involved in interstrand cross-link repair"/>
    <property type="evidence" value="ECO:0007669"/>
    <property type="project" value="TreeGrafter"/>
</dbReference>